<keyword evidence="2" id="KW-1185">Reference proteome</keyword>
<evidence type="ECO:0000313" key="2">
    <source>
        <dbReference type="Proteomes" id="UP000185490"/>
    </source>
</evidence>
<gene>
    <name evidence="1" type="ORF">BW47_08235</name>
</gene>
<proteinExistence type="predicted"/>
<dbReference type="PROSITE" id="PS51257">
    <property type="entry name" value="PROKAR_LIPOPROTEIN"/>
    <property type="match status" value="1"/>
</dbReference>
<name>A0ABN4UXQ9_9BACT</name>
<protein>
    <recommendedName>
        <fullName evidence="3">Lipoprotein</fullName>
    </recommendedName>
</protein>
<sequence>MSRRRWICCNSNKYKFQVILFVILILSGCALTLDKILPDTQNNQIVNFEIYFQAFFSDNLKRIFDEKLGTDFGWSNVKSIDFFLDFNGKNIRVKIKSDGILIKPLLTIEKSNFNVNLVATVTYTLTDGIDEKKVSISTNLDKFFDLSDKDNLYFIVYLIDKGTDVKLSMEDLFNVKKVDIGKENKIYYITPDNQRYYSVYNGIAGEIKISSEIGEVQVFSYP</sequence>
<accession>A0ABN4UXQ9</accession>
<evidence type="ECO:0008006" key="3">
    <source>
        <dbReference type="Google" id="ProtNLM"/>
    </source>
</evidence>
<evidence type="ECO:0000313" key="1">
    <source>
        <dbReference type="EMBL" id="APT74928.1"/>
    </source>
</evidence>
<organism evidence="1 2">
    <name type="scientific">Thermosipho melanesiensis</name>
    <dbReference type="NCBI Taxonomy" id="46541"/>
    <lineage>
        <taxon>Bacteria</taxon>
        <taxon>Thermotogati</taxon>
        <taxon>Thermotogota</taxon>
        <taxon>Thermotogae</taxon>
        <taxon>Thermotogales</taxon>
        <taxon>Fervidobacteriaceae</taxon>
        <taxon>Thermosipho</taxon>
    </lineage>
</organism>
<dbReference type="RefSeq" id="WP_041426104.1">
    <property type="nucleotide sequence ID" value="NZ_CP007389.1"/>
</dbReference>
<dbReference type="EMBL" id="CP007389">
    <property type="protein sequence ID" value="APT74928.1"/>
    <property type="molecule type" value="Genomic_DNA"/>
</dbReference>
<reference evidence="1 2" key="1">
    <citation type="submission" date="2014-02" db="EMBL/GenBank/DDBJ databases">
        <title>Diversity of Thermotogales isolates from hydrothermal vents.</title>
        <authorList>
            <person name="Haverkamp T.H.A."/>
            <person name="Lossouarn J."/>
            <person name="Geslin C."/>
            <person name="Nesbo C.L."/>
        </authorList>
    </citation>
    <scope>NUCLEOTIDE SEQUENCE [LARGE SCALE GENOMIC DNA]</scope>
    <source>
        <strain evidence="1 2">431</strain>
    </source>
</reference>
<dbReference type="Proteomes" id="UP000185490">
    <property type="component" value="Chromosome"/>
</dbReference>